<feature type="region of interest" description="Disordered" evidence="1">
    <location>
        <begin position="396"/>
        <end position="422"/>
    </location>
</feature>
<dbReference type="AlphaFoldDB" id="A0A841HQ34"/>
<gene>
    <name evidence="3" type="ORF">HNQ60_003033</name>
</gene>
<keyword evidence="4" id="KW-1185">Reference proteome</keyword>
<reference evidence="3 4" key="1">
    <citation type="submission" date="2020-08" db="EMBL/GenBank/DDBJ databases">
        <title>Genomic Encyclopedia of Type Strains, Phase IV (KMG-IV): sequencing the most valuable type-strain genomes for metagenomic binning, comparative biology and taxonomic classification.</title>
        <authorList>
            <person name="Goeker M."/>
        </authorList>
    </citation>
    <scope>NUCLEOTIDE SEQUENCE [LARGE SCALE GENOMIC DNA]</scope>
    <source>
        <strain evidence="3 4">DSM 26723</strain>
    </source>
</reference>
<feature type="chain" id="PRO_5032648220" evidence="2">
    <location>
        <begin position="24"/>
        <end position="422"/>
    </location>
</feature>
<name>A0A841HQ34_9GAMM</name>
<organism evidence="3 4">
    <name type="scientific">Povalibacter uvarum</name>
    <dbReference type="NCBI Taxonomy" id="732238"/>
    <lineage>
        <taxon>Bacteria</taxon>
        <taxon>Pseudomonadati</taxon>
        <taxon>Pseudomonadota</taxon>
        <taxon>Gammaproteobacteria</taxon>
        <taxon>Steroidobacterales</taxon>
        <taxon>Steroidobacteraceae</taxon>
        <taxon>Povalibacter</taxon>
    </lineage>
</organism>
<evidence type="ECO:0000256" key="1">
    <source>
        <dbReference type="SAM" id="MobiDB-lite"/>
    </source>
</evidence>
<keyword evidence="2" id="KW-0732">Signal</keyword>
<dbReference type="RefSeq" id="WP_184333154.1">
    <property type="nucleotide sequence ID" value="NZ_JACHHZ010000003.1"/>
</dbReference>
<comment type="caution">
    <text evidence="3">The sequence shown here is derived from an EMBL/GenBank/DDBJ whole genome shotgun (WGS) entry which is preliminary data.</text>
</comment>
<evidence type="ECO:0000313" key="4">
    <source>
        <dbReference type="Proteomes" id="UP000588068"/>
    </source>
</evidence>
<sequence length="422" mass="45761">MKSRLLLSAVAFACFAATGTALADCAADSTVQQTQQRYAKAQQLEAAGNLEAAFNSYVAAQDYTCDPNPVEGPAARRAAPLALQLGGAAEKSGNFEKAFDLYDRGGQYAAADRALMAWARANPDSPGVYGKARDVLEDRALGAFAANNKARLAVTGAYTPDPRNLTEVLAMPAKGFERALQKESTAFNEEYLRGIVQRVATRPEDPTDFAATQAWVNAQQPFVQKWSKFPGGDPLKASRDSLGLARTWGHAAADQAEGAKLLAQRNQRIEQRVATLTKSYAGAPELLAAAIDYQGDFLTEDHTAKDKRMDTIRTQAGQLGDTANSKQRYALAAEYYSVAGQDEKAQAARDAMQKLAMAKMQPQIDQAQQQAERIKQEYSDPAKVQAMKDQALAMQKRLQEQQKANAKTKAKKADDLESELGL</sequence>
<dbReference type="EMBL" id="JACHHZ010000003">
    <property type="protein sequence ID" value="MBB6094152.1"/>
    <property type="molecule type" value="Genomic_DNA"/>
</dbReference>
<proteinExistence type="predicted"/>
<evidence type="ECO:0000313" key="3">
    <source>
        <dbReference type="EMBL" id="MBB6094152.1"/>
    </source>
</evidence>
<protein>
    <submittedName>
        <fullName evidence="3">Uncharacterized protein</fullName>
    </submittedName>
</protein>
<feature type="signal peptide" evidence="2">
    <location>
        <begin position="1"/>
        <end position="23"/>
    </location>
</feature>
<evidence type="ECO:0000256" key="2">
    <source>
        <dbReference type="SAM" id="SignalP"/>
    </source>
</evidence>
<dbReference type="Proteomes" id="UP000588068">
    <property type="component" value="Unassembled WGS sequence"/>
</dbReference>
<accession>A0A841HQ34</accession>